<accession>A0A510JDL9</accession>
<dbReference type="InterPro" id="IPR023210">
    <property type="entry name" value="NADP_OxRdtase_dom"/>
</dbReference>
<dbReference type="PANTHER" id="PTHR43150">
    <property type="entry name" value="HYPERKINETIC, ISOFORM M"/>
    <property type="match status" value="1"/>
</dbReference>
<evidence type="ECO:0000256" key="3">
    <source>
        <dbReference type="ARBA" id="ARBA00023002"/>
    </source>
</evidence>
<keyword evidence="2" id="KW-0521">NADP</keyword>
<dbReference type="AlphaFoldDB" id="A0A510JDL9"/>
<evidence type="ECO:0000313" key="6">
    <source>
        <dbReference type="Proteomes" id="UP000321892"/>
    </source>
</evidence>
<evidence type="ECO:0000259" key="4">
    <source>
        <dbReference type="Pfam" id="PF00248"/>
    </source>
</evidence>
<dbReference type="RefSeq" id="WP_026745468.1">
    <property type="nucleotide sequence ID" value="NZ_AP019823.1"/>
</dbReference>
<organism evidence="5 6">
    <name type="scientific">Leptotrichia hofstadii</name>
    <dbReference type="NCBI Taxonomy" id="157688"/>
    <lineage>
        <taxon>Bacteria</taxon>
        <taxon>Fusobacteriati</taxon>
        <taxon>Fusobacteriota</taxon>
        <taxon>Fusobacteriia</taxon>
        <taxon>Fusobacteriales</taxon>
        <taxon>Leptotrichiaceae</taxon>
        <taxon>Leptotrichia</taxon>
    </lineage>
</organism>
<dbReference type="EMBL" id="AP019823">
    <property type="protein sequence ID" value="BBM37392.1"/>
    <property type="molecule type" value="Genomic_DNA"/>
</dbReference>
<evidence type="ECO:0000256" key="2">
    <source>
        <dbReference type="ARBA" id="ARBA00022857"/>
    </source>
</evidence>
<dbReference type="InterPro" id="IPR005399">
    <property type="entry name" value="K_chnl_volt-dep_bsu_KCNAB-rel"/>
</dbReference>
<evidence type="ECO:0000256" key="1">
    <source>
        <dbReference type="ARBA" id="ARBA00006515"/>
    </source>
</evidence>
<dbReference type="Proteomes" id="UP000321892">
    <property type="component" value="Chromosome"/>
</dbReference>
<dbReference type="PANTHER" id="PTHR43150:SF2">
    <property type="entry name" value="HYPERKINETIC, ISOFORM M"/>
    <property type="match status" value="1"/>
</dbReference>
<reference evidence="5 6" key="1">
    <citation type="submission" date="2019-07" db="EMBL/GenBank/DDBJ databases">
        <title>Complete Genome Sequence of Leptotrichia hofstadii Strain JCM16775.</title>
        <authorList>
            <person name="Watanabe S."/>
            <person name="Cui L."/>
        </authorList>
    </citation>
    <scope>NUCLEOTIDE SEQUENCE [LARGE SCALE GENOMIC DNA]</scope>
    <source>
        <strain evidence="5 6">JCM16775</strain>
    </source>
</reference>
<gene>
    <name evidence="5" type="ORF">JCM16775_0067</name>
</gene>
<keyword evidence="3" id="KW-0560">Oxidoreductase</keyword>
<dbReference type="GO" id="GO:0016491">
    <property type="term" value="F:oxidoreductase activity"/>
    <property type="evidence" value="ECO:0007669"/>
    <property type="project" value="UniProtKB-KW"/>
</dbReference>
<dbReference type="InterPro" id="IPR036812">
    <property type="entry name" value="NAD(P)_OxRdtase_dom_sf"/>
</dbReference>
<feature type="domain" description="NADP-dependent oxidoreductase" evidence="4">
    <location>
        <begin position="15"/>
        <end position="312"/>
    </location>
</feature>
<dbReference type="Pfam" id="PF00248">
    <property type="entry name" value="Aldo_ket_red"/>
    <property type="match status" value="1"/>
</dbReference>
<keyword evidence="6" id="KW-1185">Reference proteome</keyword>
<dbReference type="KEGG" id="lhf:JCM16775_0067"/>
<dbReference type="Gene3D" id="3.20.20.100">
    <property type="entry name" value="NADP-dependent oxidoreductase domain"/>
    <property type="match status" value="1"/>
</dbReference>
<dbReference type="OrthoDB" id="9773828at2"/>
<proteinExistence type="inferred from homology"/>
<evidence type="ECO:0000313" key="5">
    <source>
        <dbReference type="EMBL" id="BBM37392.1"/>
    </source>
</evidence>
<comment type="similarity">
    <text evidence="1">Belongs to the shaker potassium channel beta subunit family.</text>
</comment>
<protein>
    <recommendedName>
        <fullName evidence="4">NADP-dependent oxidoreductase domain-containing protein</fullName>
    </recommendedName>
</protein>
<name>A0A510JDL9_9FUSO</name>
<sequence>MKYVRVGKSGLKITEITFGTALTVGTEFDEEKRVSDLIDTAWNLGIRSYDTSNNYGEAESLLGRALKKYKREEYVVSTKGSWPIGETPFHRGLSRKHILWAIEESLKKLELDYVDLYYAHRYDPEVSMEEIIRTFNYLINTGKIRYWATSEWPLEALKECHKVCDKLKLEKPILEQSIYSYAITKIEKNGVKDFCDKNGVGLLGFSPLAQGLLTGKYRKEIPKDSRIAKSKKINYSKTLDIYNQNKKRIDKYLDVCEKYKVKAHYVALQWVLRKNIFPVMGASKPEQLIDNINALTVEIPEKLWEELENINEE</sequence>
<dbReference type="SUPFAM" id="SSF51430">
    <property type="entry name" value="NAD(P)-linked oxidoreductase"/>
    <property type="match status" value="1"/>
</dbReference>